<evidence type="ECO:0000256" key="2">
    <source>
        <dbReference type="ARBA" id="ARBA00007317"/>
    </source>
</evidence>
<protein>
    <recommendedName>
        <fullName evidence="4">Dihydrolipoamide acetyltransferase component of pyruvate dehydrogenase complex</fullName>
        <ecNumber evidence="4">2.3.1.-</ecNumber>
    </recommendedName>
</protein>
<dbReference type="InterPro" id="IPR023213">
    <property type="entry name" value="CAT-like_dom_sf"/>
</dbReference>
<evidence type="ECO:0000256" key="4">
    <source>
        <dbReference type="RuleBase" id="RU003423"/>
    </source>
</evidence>
<dbReference type="InterPro" id="IPR045257">
    <property type="entry name" value="E2/Pdx1"/>
</dbReference>
<dbReference type="Gene3D" id="3.30.559.10">
    <property type="entry name" value="Chloramphenicol acetyltransferase-like domain"/>
    <property type="match status" value="1"/>
</dbReference>
<feature type="domain" description="Peripheral subunit-binding (PSBD)" evidence="7">
    <location>
        <begin position="124"/>
        <end position="161"/>
    </location>
</feature>
<dbReference type="EMBL" id="JBHUOG010000002">
    <property type="protein sequence ID" value="MFD2797116.1"/>
    <property type="molecule type" value="Genomic_DNA"/>
</dbReference>
<dbReference type="InterPro" id="IPR036625">
    <property type="entry name" value="E3-bd_dom_sf"/>
</dbReference>
<evidence type="ECO:0000259" key="6">
    <source>
        <dbReference type="PROSITE" id="PS50968"/>
    </source>
</evidence>
<comment type="similarity">
    <text evidence="2 4">Belongs to the 2-oxoacid dehydrogenase family.</text>
</comment>
<organism evidence="8 9">
    <name type="scientific">Promicromonospora vindobonensis</name>
    <dbReference type="NCBI Taxonomy" id="195748"/>
    <lineage>
        <taxon>Bacteria</taxon>
        <taxon>Bacillati</taxon>
        <taxon>Actinomycetota</taxon>
        <taxon>Actinomycetes</taxon>
        <taxon>Micrococcales</taxon>
        <taxon>Promicromonosporaceae</taxon>
        <taxon>Promicromonospora</taxon>
    </lineage>
</organism>
<sequence length="427" mass="44967">MIQITMPRLSDTMSEGAISAWFKKPGDQVDVGDLLVEIETDKTTMEVEAYDAGRLTAILQPEGAVVPIGAPIAELDGTDAPTPGAAEPAPVPASAASATDDEPPAKPKAVDHAVEPRPDGERVLATPLVRSIAREHDIDLRTVAGSGPGGRITKVDLTGLLDTGAPRKTVPTTPDVAAPAPEPRSAPASGDTDRRDPQEVPLSQVRRVIARRLAESSRSIPHFTVTAVADVEELTSLRAQLNARLAASGRGKVSVNDLVVRATGLALRRHPDVNASYRGDDATTSYIHRRVNIGVAVASPHGLVVPVIEDADLKTVTQLGAETKQLVALADDRALTPAQMSGGTFTISNLGMFGVEEFTAIINPPEGAILAVGATRREAVVVGDEVTVRHRMRLTLSADHRIIDGALAAQFLQTLTGLLKDPWTVLA</sequence>
<comment type="cofactor">
    <cofactor evidence="1 4">
        <name>(R)-lipoate</name>
        <dbReference type="ChEBI" id="CHEBI:83088"/>
    </cofactor>
</comment>
<reference evidence="9" key="1">
    <citation type="journal article" date="2019" name="Int. J. Syst. Evol. Microbiol.">
        <title>The Global Catalogue of Microorganisms (GCM) 10K type strain sequencing project: providing services to taxonomists for standard genome sequencing and annotation.</title>
        <authorList>
            <consortium name="The Broad Institute Genomics Platform"/>
            <consortium name="The Broad Institute Genome Sequencing Center for Infectious Disease"/>
            <person name="Wu L."/>
            <person name="Ma J."/>
        </authorList>
    </citation>
    <scope>NUCLEOTIDE SEQUENCE [LARGE SCALE GENOMIC DNA]</scope>
    <source>
        <strain evidence="9">CCM 7044</strain>
    </source>
</reference>
<evidence type="ECO:0000259" key="7">
    <source>
        <dbReference type="PROSITE" id="PS51826"/>
    </source>
</evidence>
<feature type="compositionally biased region" description="Low complexity" evidence="5">
    <location>
        <begin position="169"/>
        <end position="189"/>
    </location>
</feature>
<feature type="domain" description="Lipoyl-binding" evidence="6">
    <location>
        <begin position="1"/>
        <end position="76"/>
    </location>
</feature>
<accession>A0ABW5W0N0</accession>
<evidence type="ECO:0000256" key="5">
    <source>
        <dbReference type="SAM" id="MobiDB-lite"/>
    </source>
</evidence>
<dbReference type="PANTHER" id="PTHR23151:SF90">
    <property type="entry name" value="DIHYDROLIPOYLLYSINE-RESIDUE ACETYLTRANSFERASE COMPONENT OF PYRUVATE DEHYDROGENASE COMPLEX, MITOCHONDRIAL-RELATED"/>
    <property type="match status" value="1"/>
</dbReference>
<dbReference type="Pfam" id="PF00198">
    <property type="entry name" value="2-oxoacid_dh"/>
    <property type="match status" value="1"/>
</dbReference>
<dbReference type="SUPFAM" id="SSF47005">
    <property type="entry name" value="Peripheral subunit-binding domain of 2-oxo acid dehydrogenase complex"/>
    <property type="match status" value="1"/>
</dbReference>
<dbReference type="PROSITE" id="PS00189">
    <property type="entry name" value="LIPOYL"/>
    <property type="match status" value="1"/>
</dbReference>
<keyword evidence="4 8" id="KW-0808">Transferase</keyword>
<dbReference type="SUPFAM" id="SSF52777">
    <property type="entry name" value="CoA-dependent acyltransferases"/>
    <property type="match status" value="1"/>
</dbReference>
<dbReference type="InterPro" id="IPR004167">
    <property type="entry name" value="PSBD"/>
</dbReference>
<name>A0ABW5W0N0_9MICO</name>
<dbReference type="SUPFAM" id="SSF51230">
    <property type="entry name" value="Single hybrid motif"/>
    <property type="match status" value="1"/>
</dbReference>
<dbReference type="PANTHER" id="PTHR23151">
    <property type="entry name" value="DIHYDROLIPOAMIDE ACETYL/SUCCINYL-TRANSFERASE-RELATED"/>
    <property type="match status" value="1"/>
</dbReference>
<feature type="region of interest" description="Disordered" evidence="5">
    <location>
        <begin position="75"/>
        <end position="119"/>
    </location>
</feature>
<keyword evidence="3 4" id="KW-0450">Lipoyl</keyword>
<evidence type="ECO:0000256" key="1">
    <source>
        <dbReference type="ARBA" id="ARBA00001938"/>
    </source>
</evidence>
<dbReference type="InterPro" id="IPR000089">
    <property type="entry name" value="Biotin_lipoyl"/>
</dbReference>
<keyword evidence="4 8" id="KW-0012">Acyltransferase</keyword>
<dbReference type="InterPro" id="IPR003016">
    <property type="entry name" value="2-oxoA_DH_lipoyl-BS"/>
</dbReference>
<evidence type="ECO:0000313" key="9">
    <source>
        <dbReference type="Proteomes" id="UP001597479"/>
    </source>
</evidence>
<dbReference type="PROSITE" id="PS51826">
    <property type="entry name" value="PSBD"/>
    <property type="match status" value="1"/>
</dbReference>
<dbReference type="Gene3D" id="4.10.320.10">
    <property type="entry name" value="E3-binding domain"/>
    <property type="match status" value="1"/>
</dbReference>
<dbReference type="GO" id="GO:0016746">
    <property type="term" value="F:acyltransferase activity"/>
    <property type="evidence" value="ECO:0007669"/>
    <property type="project" value="UniProtKB-KW"/>
</dbReference>
<feature type="compositionally biased region" description="Low complexity" evidence="5">
    <location>
        <begin position="80"/>
        <end position="98"/>
    </location>
</feature>
<comment type="caution">
    <text evidence="8">The sequence shown here is derived from an EMBL/GenBank/DDBJ whole genome shotgun (WGS) entry which is preliminary data.</text>
</comment>
<keyword evidence="9" id="KW-1185">Reference proteome</keyword>
<dbReference type="InterPro" id="IPR011053">
    <property type="entry name" value="Single_hybrid_motif"/>
</dbReference>
<dbReference type="EC" id="2.3.1.-" evidence="4"/>
<dbReference type="Proteomes" id="UP001597479">
    <property type="component" value="Unassembled WGS sequence"/>
</dbReference>
<dbReference type="Gene3D" id="2.40.50.100">
    <property type="match status" value="1"/>
</dbReference>
<gene>
    <name evidence="8" type="ORF">ACFS27_26395</name>
</gene>
<dbReference type="InterPro" id="IPR001078">
    <property type="entry name" value="2-oxoacid_DH_actylTfrase"/>
</dbReference>
<dbReference type="Pfam" id="PF02817">
    <property type="entry name" value="E3_binding"/>
    <property type="match status" value="1"/>
</dbReference>
<feature type="compositionally biased region" description="Basic and acidic residues" evidence="5">
    <location>
        <begin position="103"/>
        <end position="119"/>
    </location>
</feature>
<dbReference type="PROSITE" id="PS50968">
    <property type="entry name" value="BIOTINYL_LIPOYL"/>
    <property type="match status" value="1"/>
</dbReference>
<dbReference type="RefSeq" id="WP_377189884.1">
    <property type="nucleotide sequence ID" value="NZ_JBHUOG010000002.1"/>
</dbReference>
<proteinExistence type="inferred from homology"/>
<evidence type="ECO:0000313" key="8">
    <source>
        <dbReference type="EMBL" id="MFD2797116.1"/>
    </source>
</evidence>
<evidence type="ECO:0000256" key="3">
    <source>
        <dbReference type="ARBA" id="ARBA00022823"/>
    </source>
</evidence>
<feature type="region of interest" description="Disordered" evidence="5">
    <location>
        <begin position="162"/>
        <end position="200"/>
    </location>
</feature>
<dbReference type="CDD" id="cd06849">
    <property type="entry name" value="lipoyl_domain"/>
    <property type="match status" value="1"/>
</dbReference>
<dbReference type="Pfam" id="PF00364">
    <property type="entry name" value="Biotin_lipoyl"/>
    <property type="match status" value="1"/>
</dbReference>